<dbReference type="InterPro" id="IPR050220">
    <property type="entry name" value="Type_II_DNA_Topoisomerases"/>
</dbReference>
<evidence type="ECO:0000259" key="8">
    <source>
        <dbReference type="PROSITE" id="PS52040"/>
    </source>
</evidence>
<evidence type="ECO:0000256" key="5">
    <source>
        <dbReference type="ARBA" id="ARBA00023125"/>
    </source>
</evidence>
<evidence type="ECO:0000256" key="6">
    <source>
        <dbReference type="ARBA" id="ARBA00023235"/>
    </source>
</evidence>
<dbReference type="PANTHER" id="PTHR43493">
    <property type="entry name" value="DNA GYRASE/TOPOISOMERASE SUBUNIT A"/>
    <property type="match status" value="1"/>
</dbReference>
<evidence type="ECO:0000256" key="1">
    <source>
        <dbReference type="ARBA" id="ARBA00000185"/>
    </source>
</evidence>
<dbReference type="Pfam" id="PF00521">
    <property type="entry name" value="DNA_topoisoIV"/>
    <property type="match status" value="1"/>
</dbReference>
<dbReference type="InterPro" id="IPR013757">
    <property type="entry name" value="Topo_IIA_A_a_sf"/>
</dbReference>
<name>A0A3B9IGI4_9PROT</name>
<accession>A0A3B9IGI4</accession>
<dbReference type="InterPro" id="IPR006691">
    <property type="entry name" value="GyrA/parC_rep"/>
</dbReference>
<dbReference type="PANTHER" id="PTHR43493:SF5">
    <property type="entry name" value="DNA GYRASE SUBUNIT A, CHLOROPLASTIC_MITOCHONDRIAL"/>
    <property type="match status" value="1"/>
</dbReference>
<dbReference type="AlphaFoldDB" id="A0A3B9IGI4"/>
<evidence type="ECO:0000256" key="2">
    <source>
        <dbReference type="ARBA" id="ARBA00008263"/>
    </source>
</evidence>
<keyword evidence="5 7" id="KW-0238">DNA-binding</keyword>
<dbReference type="EMBL" id="DMAI01000050">
    <property type="protein sequence ID" value="HAE46397.1"/>
    <property type="molecule type" value="Genomic_DNA"/>
</dbReference>
<dbReference type="EC" id="5.6.2.2" evidence="3"/>
<feature type="active site" description="O-(5'-phospho-DNA)-tyrosine intermediate" evidence="7">
    <location>
        <position position="53"/>
    </location>
</feature>
<dbReference type="InterPro" id="IPR013758">
    <property type="entry name" value="Topo_IIA_A/C_ab"/>
</dbReference>
<evidence type="ECO:0000313" key="10">
    <source>
        <dbReference type="Proteomes" id="UP000257706"/>
    </source>
</evidence>
<dbReference type="GO" id="GO:0005524">
    <property type="term" value="F:ATP binding"/>
    <property type="evidence" value="ECO:0007669"/>
    <property type="project" value="InterPro"/>
</dbReference>
<evidence type="ECO:0000256" key="4">
    <source>
        <dbReference type="ARBA" id="ARBA00023029"/>
    </source>
</evidence>
<sequence>VGDVMGKYHPHGDSAIYDTMVRMAQDFSMRLTLIDGQGNFGSMDGDPPAAMRYTEARLTKAASTLLSDLDKETVDFQNNYDDTTREPTVLPARFPNLLVNGAGGIAVGMATNIPTHNLGEVIDAAIAMVNRPEITDLELLRIVPGPDFPTGGIIVGRGGSREALLTGRGSVLLRGKVEVEEIRKDRMAIIVREIPYQVNKARMIERIAEAVRERKIEGVADLRDESDRDGVRVVVELKRDATPEVVVNQLYRFTPLQTSFGVNMLALNAGKPEMMTLRDMLQAFLEFREEVITRRTIYELRKARERAHVLMGLGVAVVNLDPVVELIKASPDSASARDALMDRPWPAGDIAPYIALVGEPDRSVVDGMYSLSEAQARAILDLRLHRLTGLERERIGAELREICDKILEYLRILNDRARMLEVLREELIEVRDEFATPRRTVIEESEFDYNVEDLIEREEMVVTVTHGGYIKRVPLSTYRAQRRGGKGRSAMATRDED</sequence>
<comment type="caution">
    <text evidence="9">The sequence shown here is derived from an EMBL/GenBank/DDBJ whole genome shotgun (WGS) entry which is preliminary data.</text>
</comment>
<feature type="non-terminal residue" evidence="9">
    <location>
        <position position="497"/>
    </location>
</feature>
<gene>
    <name evidence="9" type="ORF">DCK97_03160</name>
</gene>
<dbReference type="GO" id="GO:0003677">
    <property type="term" value="F:DNA binding"/>
    <property type="evidence" value="ECO:0007669"/>
    <property type="project" value="UniProtKB-UniRule"/>
</dbReference>
<organism evidence="9 10">
    <name type="scientific">Tistrella mobilis</name>
    <dbReference type="NCBI Taxonomy" id="171437"/>
    <lineage>
        <taxon>Bacteria</taxon>
        <taxon>Pseudomonadati</taxon>
        <taxon>Pseudomonadota</taxon>
        <taxon>Alphaproteobacteria</taxon>
        <taxon>Geminicoccales</taxon>
        <taxon>Geminicoccaceae</taxon>
        <taxon>Tistrella</taxon>
    </lineage>
</organism>
<reference evidence="9 10" key="1">
    <citation type="journal article" date="2018" name="Nat. Biotechnol.">
        <title>A standardized bacterial taxonomy based on genome phylogeny substantially revises the tree of life.</title>
        <authorList>
            <person name="Parks D.H."/>
            <person name="Chuvochina M."/>
            <person name="Waite D.W."/>
            <person name="Rinke C."/>
            <person name="Skarshewski A."/>
            <person name="Chaumeil P.A."/>
            <person name="Hugenholtz P."/>
        </authorList>
    </citation>
    <scope>NUCLEOTIDE SEQUENCE [LARGE SCALE GENOMIC DNA]</scope>
    <source>
        <strain evidence="9">UBA8739</strain>
    </source>
</reference>
<comment type="similarity">
    <text evidence="2">Belongs to the type II topoisomerase GyrA/ParC subunit family.</text>
</comment>
<comment type="catalytic activity">
    <reaction evidence="1 7">
        <text>ATP-dependent breakage, passage and rejoining of double-stranded DNA.</text>
        <dbReference type="EC" id="5.6.2.2"/>
    </reaction>
</comment>
<dbReference type="SUPFAM" id="SSF101904">
    <property type="entry name" value="GyrA/ParC C-terminal domain-like"/>
    <property type="match status" value="1"/>
</dbReference>
<dbReference type="GO" id="GO:0003918">
    <property type="term" value="F:DNA topoisomerase type II (double strand cut, ATP-hydrolyzing) activity"/>
    <property type="evidence" value="ECO:0007669"/>
    <property type="project" value="UniProtKB-EC"/>
</dbReference>
<dbReference type="GO" id="GO:0009330">
    <property type="term" value="C:DNA topoisomerase type II (double strand cut, ATP-hydrolyzing) complex"/>
    <property type="evidence" value="ECO:0007669"/>
    <property type="project" value="TreeGrafter"/>
</dbReference>
<evidence type="ECO:0000256" key="3">
    <source>
        <dbReference type="ARBA" id="ARBA00012895"/>
    </source>
</evidence>
<dbReference type="Gene3D" id="3.90.199.10">
    <property type="entry name" value="Topoisomerase II, domain 5"/>
    <property type="match status" value="1"/>
</dbReference>
<evidence type="ECO:0000256" key="7">
    <source>
        <dbReference type="PROSITE-ProRule" id="PRU01384"/>
    </source>
</evidence>
<dbReference type="GO" id="GO:0006265">
    <property type="term" value="P:DNA topological change"/>
    <property type="evidence" value="ECO:0007669"/>
    <property type="project" value="UniProtKB-UniRule"/>
</dbReference>
<dbReference type="SUPFAM" id="SSF56719">
    <property type="entry name" value="Type II DNA topoisomerase"/>
    <property type="match status" value="1"/>
</dbReference>
<proteinExistence type="inferred from homology"/>
<dbReference type="Gene3D" id="1.10.268.10">
    <property type="entry name" value="Topoisomerase, domain 3"/>
    <property type="match status" value="1"/>
</dbReference>
<feature type="domain" description="Topo IIA-type catalytic" evidence="8">
    <location>
        <begin position="1"/>
        <end position="454"/>
    </location>
</feature>
<keyword evidence="6 7" id="KW-0413">Isomerase</keyword>
<dbReference type="SMART" id="SM00434">
    <property type="entry name" value="TOP4c"/>
    <property type="match status" value="1"/>
</dbReference>
<evidence type="ECO:0000313" key="9">
    <source>
        <dbReference type="EMBL" id="HAE46397.1"/>
    </source>
</evidence>
<dbReference type="Pfam" id="PF03989">
    <property type="entry name" value="DNA_gyraseA_C"/>
    <property type="match status" value="1"/>
</dbReference>
<keyword evidence="4 7" id="KW-0799">Topoisomerase</keyword>
<dbReference type="FunFam" id="1.10.268.10:FF:000001">
    <property type="entry name" value="DNA gyrase subunit A"/>
    <property type="match status" value="1"/>
</dbReference>
<dbReference type="Gene3D" id="2.120.10.90">
    <property type="entry name" value="DNA gyrase/topoisomerase IV, subunit A, C-terminal"/>
    <property type="match status" value="1"/>
</dbReference>
<feature type="non-terminal residue" evidence="9">
    <location>
        <position position="1"/>
    </location>
</feature>
<dbReference type="InterPro" id="IPR035516">
    <property type="entry name" value="Gyrase/topoIV_suA_C"/>
</dbReference>
<dbReference type="FunFam" id="3.30.1360.40:FF:000002">
    <property type="entry name" value="DNA gyrase subunit A"/>
    <property type="match status" value="1"/>
</dbReference>
<dbReference type="Proteomes" id="UP000257706">
    <property type="component" value="Unassembled WGS sequence"/>
</dbReference>
<dbReference type="InterPro" id="IPR013760">
    <property type="entry name" value="Topo_IIA-like_dom_sf"/>
</dbReference>
<protein>
    <recommendedName>
        <fullName evidence="3">DNA topoisomerase (ATP-hydrolyzing)</fullName>
        <ecNumber evidence="3">5.6.2.2</ecNumber>
    </recommendedName>
</protein>
<dbReference type="PROSITE" id="PS52040">
    <property type="entry name" value="TOPO_IIA"/>
    <property type="match status" value="1"/>
</dbReference>
<dbReference type="InterPro" id="IPR002205">
    <property type="entry name" value="Topo_IIA_dom_A"/>
</dbReference>
<dbReference type="GO" id="GO:0005737">
    <property type="term" value="C:cytoplasm"/>
    <property type="evidence" value="ECO:0007669"/>
    <property type="project" value="TreeGrafter"/>
</dbReference>
<dbReference type="CDD" id="cd00187">
    <property type="entry name" value="TOP4c"/>
    <property type="match status" value="1"/>
</dbReference>
<dbReference type="Gene3D" id="3.30.1360.40">
    <property type="match status" value="1"/>
</dbReference>